<dbReference type="PROSITE" id="PS51344">
    <property type="entry name" value="HTH_TFE_IIE"/>
    <property type="match status" value="1"/>
</dbReference>
<feature type="region of interest" description="Disordered" evidence="10">
    <location>
        <begin position="334"/>
        <end position="360"/>
    </location>
</feature>
<dbReference type="EMBL" id="BDGU01000019">
    <property type="protein sequence ID" value="GAV99781.1"/>
    <property type="molecule type" value="Genomic_DNA"/>
</dbReference>
<dbReference type="STRING" id="5353.A0A1Q3DXQ8"/>
<dbReference type="Gene3D" id="3.20.20.80">
    <property type="entry name" value="Glycosidases"/>
    <property type="match status" value="1"/>
</dbReference>
<keyword evidence="7" id="KW-0804">Transcription</keyword>
<dbReference type="SUPFAM" id="SSF57783">
    <property type="entry name" value="Zinc beta-ribbon"/>
    <property type="match status" value="1"/>
</dbReference>
<reference evidence="13 14" key="1">
    <citation type="submission" date="2016-08" db="EMBL/GenBank/DDBJ databases">
        <authorList>
            <consortium name="Lentinula edodes genome sequencing consortium"/>
            <person name="Sakamoto Y."/>
            <person name="Nakade K."/>
            <person name="Sato S."/>
            <person name="Yoshida Y."/>
            <person name="Miyazaki K."/>
            <person name="Natsume S."/>
            <person name="Konno N."/>
        </authorList>
    </citation>
    <scope>NUCLEOTIDE SEQUENCE [LARGE SCALE GENOMIC DNA]</scope>
    <source>
        <strain evidence="13 14">NBRC 111202</strain>
    </source>
</reference>
<feature type="compositionally biased region" description="Acidic residues" evidence="10">
    <location>
        <begin position="345"/>
        <end position="354"/>
    </location>
</feature>
<comment type="caution">
    <text evidence="13">The sequence shown here is derived from an EMBL/GenBank/DDBJ whole genome shotgun (WGS) entry which is preliminary data.</text>
</comment>
<dbReference type="GO" id="GO:0015926">
    <property type="term" value="F:glucosidase activity"/>
    <property type="evidence" value="ECO:0007669"/>
    <property type="project" value="InterPro"/>
</dbReference>
<keyword evidence="11" id="KW-1133">Transmembrane helix</keyword>
<dbReference type="SMART" id="SM00531">
    <property type="entry name" value="TFIIE"/>
    <property type="match status" value="1"/>
</dbReference>
<evidence type="ECO:0000256" key="11">
    <source>
        <dbReference type="SAM" id="Phobius"/>
    </source>
</evidence>
<feature type="region of interest" description="Disordered" evidence="10">
    <location>
        <begin position="920"/>
        <end position="966"/>
    </location>
</feature>
<comment type="catalytic activity">
    <reaction evidence="1 9">
        <text>The enzyme specifically hydrolyzes (1-&gt;4)-beta-D-galactosidic linkages in type I arabinogalactans.</text>
        <dbReference type="EC" id="3.2.1.89"/>
    </reaction>
</comment>
<evidence type="ECO:0000256" key="10">
    <source>
        <dbReference type="SAM" id="MobiDB-lite"/>
    </source>
</evidence>
<evidence type="ECO:0000256" key="1">
    <source>
        <dbReference type="ARBA" id="ARBA00001695"/>
    </source>
</evidence>
<keyword evidence="13" id="KW-0396">Initiation factor</keyword>
<dbReference type="SUPFAM" id="SSF51445">
    <property type="entry name" value="(Trans)glycosidases"/>
    <property type="match status" value="1"/>
</dbReference>
<dbReference type="InterPro" id="IPR024550">
    <property type="entry name" value="TFIIEa/SarR/Rpc3_HTH_dom"/>
</dbReference>
<evidence type="ECO:0000256" key="4">
    <source>
        <dbReference type="ARBA" id="ARBA00012556"/>
    </source>
</evidence>
<dbReference type="GO" id="GO:0045490">
    <property type="term" value="P:pectin catabolic process"/>
    <property type="evidence" value="ECO:0007669"/>
    <property type="project" value="TreeGrafter"/>
</dbReference>
<feature type="region of interest" description="Disordered" evidence="10">
    <location>
        <begin position="183"/>
        <end position="209"/>
    </location>
</feature>
<dbReference type="EC" id="3.2.1.89" evidence="4 9"/>
<dbReference type="Proteomes" id="UP000188533">
    <property type="component" value="Unassembled WGS sequence"/>
</dbReference>
<accession>A0A1Q3DXQ8</accession>
<gene>
    <name evidence="13" type="ORF">LENED_001262</name>
</gene>
<evidence type="ECO:0000256" key="8">
    <source>
        <dbReference type="ARBA" id="ARBA00023295"/>
    </source>
</evidence>
<reference evidence="13 14" key="2">
    <citation type="submission" date="2017-02" db="EMBL/GenBank/DDBJ databases">
        <title>A genome survey and senescence transcriptome analysis in Lentinula edodes.</title>
        <authorList>
            <person name="Sakamoto Y."/>
            <person name="Nakade K."/>
            <person name="Sato S."/>
            <person name="Yoshida Y."/>
            <person name="Miyazaki K."/>
            <person name="Natsume S."/>
            <person name="Konno N."/>
        </authorList>
    </citation>
    <scope>NUCLEOTIDE SEQUENCE [LARGE SCALE GENOMIC DNA]</scope>
    <source>
        <strain evidence="13 14">NBRC 111202</strain>
    </source>
</reference>
<evidence type="ECO:0000256" key="5">
    <source>
        <dbReference type="ARBA" id="ARBA00022801"/>
    </source>
</evidence>
<evidence type="ECO:0000259" key="12">
    <source>
        <dbReference type="PROSITE" id="PS51344"/>
    </source>
</evidence>
<dbReference type="Gene3D" id="3.30.40.10">
    <property type="entry name" value="Zinc/RING finger domain, C3HC4 (zinc finger)"/>
    <property type="match status" value="1"/>
</dbReference>
<dbReference type="PANTHER" id="PTHR34983:SF1">
    <property type="entry name" value="ARABINOGALACTAN ENDO-BETA-1,4-GALACTANASE A"/>
    <property type="match status" value="1"/>
</dbReference>
<name>A0A1Q3DXQ8_LENED</name>
<sequence>MDQLARHPVLKDDDLAGRMGWQPKELNKVIAVLANDCLVKIYRQNELKEGAQRAVSKQYYYIDYTYFCNVVKWRIAKMRHKIDSNLRNELDNKGYICPQCKATYTPLDVDKLMDFARGCFVCEICQCEVVDNENPETVQGGKDRMSRFNHQMRFIRVGLQKSEAMVLPPFDVAAWVKANLAGGDDKNSDSPGAGLKIAGSDPNRPEDEGVGVVIASDKDEATRKMERDAQAELKRQQNALPSWHLKSTISGDLTALGIKESARAEAAVVNGVGSTSNDEVLRGLGVVGMKPSQSTTALVVETKRESKPVTNPDADYYEQYYASLAASAVASAQATPSGSVPGSLDLDDFGEDEEDRKPSLEYLNSLNDYRKRSRSQENEGFSGRNKIAKTESFTNGEHVNVEVGIQGEAIPKADPMVYVNGNPVAFSKVTEEDHELMTPEEYTAYFEKPSPKCILCSYKVVGPPDIKRLVITAGLGFSMRIFFLATSILLPFAKCLTYHGADYSSLVNLENAGTTYKDGGATEKFDAILHNHGVNLARIRVWTSANNADYSLSYGLALAKRAVALGMELLIDLHYSDTWADPSKQAIPSGWPTTLAGLNTEIYTYTLNLVSAFSAQGTPIQFLQIGNEINNGILWPVGEISSAGYSPLSQLLHSAANGAHDADSSVQVVVHLANGWEESAVASFYEQIFIAGEFATTDFDVMGFSFYPFYDAGATYAALLASMNNIVSKYGKDVMVVETDWPSSGSCSGVTLSQSGIALSPSGQETWVNGIKNTLSEVSGGHGIGIVYWEPGWIGNDALGSGCSNNLVVDDSGNTLTSISLFSSDIARFGIRITSFDLEAKELRTSPPYKLVKGLSLSFPALPSFPLHEIQTISVFSHLYNSHIMAASRSPGLAIAAVTAISISAGAMFVMQKDAKRKEGQASIFQPGDSDRTIGKAGDAHLSSAEVSEVVSQRASRGSPMTGERK</sequence>
<keyword evidence="11" id="KW-0812">Transmembrane</keyword>
<dbReference type="Pfam" id="PF07745">
    <property type="entry name" value="Glyco_hydro_53"/>
    <property type="match status" value="1"/>
</dbReference>
<dbReference type="InterPro" id="IPR017919">
    <property type="entry name" value="TFIIE/TFIIEa_HTH"/>
</dbReference>
<keyword evidence="6" id="KW-0805">Transcription regulation</keyword>
<keyword evidence="8 9" id="KW-0326">Glycosidase</keyword>
<dbReference type="InterPro" id="IPR011683">
    <property type="entry name" value="Glyco_hydro_53"/>
</dbReference>
<keyword evidence="5 9" id="KW-0378">Hydrolase</keyword>
<proteinExistence type="inferred from homology"/>
<evidence type="ECO:0000313" key="14">
    <source>
        <dbReference type="Proteomes" id="UP000188533"/>
    </source>
</evidence>
<dbReference type="GO" id="GO:0031218">
    <property type="term" value="F:arabinogalactan endo-1,4-beta-galactosidase activity"/>
    <property type="evidence" value="ECO:0007669"/>
    <property type="project" value="UniProtKB-EC"/>
</dbReference>
<evidence type="ECO:0000313" key="13">
    <source>
        <dbReference type="EMBL" id="GAV99781.1"/>
    </source>
</evidence>
<keyword evidence="13" id="KW-0648">Protein biosynthesis</keyword>
<dbReference type="GO" id="GO:0003743">
    <property type="term" value="F:translation initiation factor activity"/>
    <property type="evidence" value="ECO:0007669"/>
    <property type="project" value="UniProtKB-KW"/>
</dbReference>
<evidence type="ECO:0000256" key="2">
    <source>
        <dbReference type="ARBA" id="ARBA00008947"/>
    </source>
</evidence>
<dbReference type="InterPro" id="IPR002853">
    <property type="entry name" value="TFIIE_asu"/>
</dbReference>
<keyword evidence="11" id="KW-0472">Membrane</keyword>
<dbReference type="Pfam" id="PF02002">
    <property type="entry name" value="TFIIE_alpha"/>
    <property type="match status" value="1"/>
</dbReference>
<comment type="similarity">
    <text evidence="3 9">Belongs to the glycosyl hydrolase 53 family.</text>
</comment>
<evidence type="ECO:0000256" key="9">
    <source>
        <dbReference type="RuleBase" id="RU361192"/>
    </source>
</evidence>
<keyword evidence="14" id="KW-1185">Reference proteome</keyword>
<organism evidence="13 14">
    <name type="scientific">Lentinula edodes</name>
    <name type="common">Shiitake mushroom</name>
    <name type="synonym">Lentinus edodes</name>
    <dbReference type="NCBI Taxonomy" id="5353"/>
    <lineage>
        <taxon>Eukaryota</taxon>
        <taxon>Fungi</taxon>
        <taxon>Dikarya</taxon>
        <taxon>Basidiomycota</taxon>
        <taxon>Agaricomycotina</taxon>
        <taxon>Agaricomycetes</taxon>
        <taxon>Agaricomycetidae</taxon>
        <taxon>Agaricales</taxon>
        <taxon>Marasmiineae</taxon>
        <taxon>Omphalotaceae</taxon>
        <taxon>Lentinula</taxon>
    </lineage>
</organism>
<dbReference type="PANTHER" id="PTHR34983">
    <property type="entry name" value="ARABINOGALACTAN ENDO-BETA-1,4-GALACTANASE A"/>
    <property type="match status" value="1"/>
</dbReference>
<evidence type="ECO:0000256" key="3">
    <source>
        <dbReference type="ARBA" id="ARBA00010687"/>
    </source>
</evidence>
<dbReference type="InterPro" id="IPR013083">
    <property type="entry name" value="Znf_RING/FYVE/PHD"/>
</dbReference>
<dbReference type="GO" id="GO:0006367">
    <property type="term" value="P:transcription initiation at RNA polymerase II promoter"/>
    <property type="evidence" value="ECO:0007669"/>
    <property type="project" value="InterPro"/>
</dbReference>
<dbReference type="InterPro" id="IPR017853">
    <property type="entry name" value="GH"/>
</dbReference>
<evidence type="ECO:0000256" key="6">
    <source>
        <dbReference type="ARBA" id="ARBA00023015"/>
    </source>
</evidence>
<feature type="domain" description="HTH TFE/IIEalpha-type" evidence="12">
    <location>
        <begin position="1"/>
        <end position="72"/>
    </location>
</feature>
<protein>
    <recommendedName>
        <fullName evidence="4 9">Arabinogalactan endo-beta-1,4-galactanase</fullName>
        <ecNumber evidence="4 9">3.2.1.89</ecNumber>
    </recommendedName>
</protein>
<comment type="similarity">
    <text evidence="2">Belongs to the TFIIE alpha subunit family.</text>
</comment>
<dbReference type="AlphaFoldDB" id="A0A1Q3DXQ8"/>
<evidence type="ECO:0000256" key="7">
    <source>
        <dbReference type="ARBA" id="ARBA00023163"/>
    </source>
</evidence>
<feature type="transmembrane region" description="Helical" evidence="11">
    <location>
        <begin position="892"/>
        <end position="911"/>
    </location>
</feature>